<dbReference type="AlphaFoldDB" id="A0A835H6F2"/>
<evidence type="ECO:0000256" key="3">
    <source>
        <dbReference type="ARBA" id="ARBA00022946"/>
    </source>
</evidence>
<comment type="similarity">
    <text evidence="1">Belongs to the mTERF family.</text>
</comment>
<keyword evidence="2" id="KW-0804">Transcription</keyword>
<protein>
    <submittedName>
        <fullName evidence="4">Uncharacterized protein</fullName>
    </submittedName>
</protein>
<proteinExistence type="inferred from homology"/>
<keyword evidence="3" id="KW-0809">Transit peptide</keyword>
<dbReference type="EMBL" id="JADFTS010000008">
    <property type="protein sequence ID" value="KAF9591448.1"/>
    <property type="molecule type" value="Genomic_DNA"/>
</dbReference>
<comment type="caution">
    <text evidence="4">The sequence shown here is derived from an EMBL/GenBank/DDBJ whole genome shotgun (WGS) entry which is preliminary data.</text>
</comment>
<dbReference type="SMART" id="SM00733">
    <property type="entry name" value="Mterf"/>
    <property type="match status" value="3"/>
</dbReference>
<accession>A0A835H6F2</accession>
<dbReference type="PANTHER" id="PTHR13068">
    <property type="entry name" value="CGI-12 PROTEIN-RELATED"/>
    <property type="match status" value="1"/>
</dbReference>
<gene>
    <name evidence="4" type="ORF">IFM89_004146</name>
</gene>
<evidence type="ECO:0000256" key="2">
    <source>
        <dbReference type="ARBA" id="ARBA00022472"/>
    </source>
</evidence>
<evidence type="ECO:0000313" key="4">
    <source>
        <dbReference type="EMBL" id="KAF9591448.1"/>
    </source>
</evidence>
<reference evidence="4 5" key="1">
    <citation type="submission" date="2020-10" db="EMBL/GenBank/DDBJ databases">
        <title>The Coptis chinensis genome and diversification of protoberbering-type alkaloids.</title>
        <authorList>
            <person name="Wang B."/>
            <person name="Shu S."/>
            <person name="Song C."/>
            <person name="Liu Y."/>
        </authorList>
    </citation>
    <scope>NUCLEOTIDE SEQUENCE [LARGE SCALE GENOMIC DNA]</scope>
    <source>
        <strain evidence="4">HL-2020</strain>
        <tissue evidence="4">Leaf</tissue>
    </source>
</reference>
<keyword evidence="2" id="KW-0806">Transcription termination</keyword>
<dbReference type="PANTHER" id="PTHR13068:SF166">
    <property type="entry name" value="TRANSCRIPTION TERMINATION FACTOR MTERF15, MITOCHONDRIAL-LIKE"/>
    <property type="match status" value="1"/>
</dbReference>
<evidence type="ECO:0000256" key="1">
    <source>
        <dbReference type="ARBA" id="ARBA00007692"/>
    </source>
</evidence>
<dbReference type="Proteomes" id="UP000631114">
    <property type="component" value="Unassembled WGS sequence"/>
</dbReference>
<dbReference type="Pfam" id="PF02536">
    <property type="entry name" value="mTERF"/>
    <property type="match status" value="1"/>
</dbReference>
<keyword evidence="5" id="KW-1185">Reference proteome</keyword>
<dbReference type="GO" id="GO:0006353">
    <property type="term" value="P:DNA-templated transcription termination"/>
    <property type="evidence" value="ECO:0007669"/>
    <property type="project" value="UniProtKB-KW"/>
</dbReference>
<dbReference type="InterPro" id="IPR003690">
    <property type="entry name" value="MTERF"/>
</dbReference>
<name>A0A835H6F2_9MAGN</name>
<dbReference type="OrthoDB" id="637682at2759"/>
<organism evidence="4 5">
    <name type="scientific">Coptis chinensis</name>
    <dbReference type="NCBI Taxonomy" id="261450"/>
    <lineage>
        <taxon>Eukaryota</taxon>
        <taxon>Viridiplantae</taxon>
        <taxon>Streptophyta</taxon>
        <taxon>Embryophyta</taxon>
        <taxon>Tracheophyta</taxon>
        <taxon>Spermatophyta</taxon>
        <taxon>Magnoliopsida</taxon>
        <taxon>Ranunculales</taxon>
        <taxon>Ranunculaceae</taxon>
        <taxon>Coptidoideae</taxon>
        <taxon>Coptis</taxon>
    </lineage>
</organism>
<dbReference type="Gene3D" id="1.25.70.10">
    <property type="entry name" value="Transcription termination factor 3, mitochondrial"/>
    <property type="match status" value="1"/>
</dbReference>
<dbReference type="FunFam" id="1.25.70.10:FF:000001">
    <property type="entry name" value="Mitochondrial transcription termination factor-like"/>
    <property type="match status" value="1"/>
</dbReference>
<evidence type="ECO:0000313" key="5">
    <source>
        <dbReference type="Proteomes" id="UP000631114"/>
    </source>
</evidence>
<dbReference type="InterPro" id="IPR038538">
    <property type="entry name" value="MTERF_sf"/>
</dbReference>
<sequence>MDSLEKKIIPSIALLKGIVHSETDVKRMIKRTRWILTQDPQKTLVPSIALLRTHGVPDSNISKLLLLSGCSFLRTDSFIKNVKETKKREFDPSKVVFVMAVHVLSCLSKSSWEAKCGIYKRWGWSEKEISSAFTLQPTCMGLSEKNIMSTMEFLVNKMGFDPLLISKTPVVLSYSLEKRTIPRLSVIQVLVSNGIVKEDYKIMTLVNMSEKDFLRKYVTEFEGKVPELLSVYQGKTNS</sequence>
<dbReference type="GO" id="GO:0003676">
    <property type="term" value="F:nucleic acid binding"/>
    <property type="evidence" value="ECO:0007669"/>
    <property type="project" value="InterPro"/>
</dbReference>
<keyword evidence="2" id="KW-0805">Transcription regulation</keyword>